<sequence length="260" mass="29076">MKHYYLLPTVLFFLSFCACSNDNELNKQMPLEEDKPQVITSVDEMPNKIKNLIAETKTYISPQMQELINSLDTITSVHPIEEVLPFLFTRDSSTQAVTTKASSNIPTTILTGYSSYETILNPITVSLTDYSSSALRQSLGYSDFFTHLGNGPYNVRFYAFTLHAYFTTKVSDVIPLSSAQDYIGINPDKMPEVSNINNNTSLSLGFTALPISDGILYQLTTYALAFSTEGGTSLYFPVKGTSEIQPTDWGKKLEWRIFTN</sequence>
<dbReference type="Proteomes" id="UP000033035">
    <property type="component" value="Unassembled WGS sequence"/>
</dbReference>
<keyword evidence="1" id="KW-0732">Signal</keyword>
<comment type="caution">
    <text evidence="2">The sequence shown here is derived from an EMBL/GenBank/DDBJ whole genome shotgun (WGS) entry which is preliminary data.</text>
</comment>
<organism evidence="2 3">
    <name type="scientific">Parabacteroides gordonii MS-1 = DSM 23371</name>
    <dbReference type="NCBI Taxonomy" id="1203610"/>
    <lineage>
        <taxon>Bacteria</taxon>
        <taxon>Pseudomonadati</taxon>
        <taxon>Bacteroidota</taxon>
        <taxon>Bacteroidia</taxon>
        <taxon>Bacteroidales</taxon>
        <taxon>Tannerellaceae</taxon>
        <taxon>Parabacteroides</taxon>
    </lineage>
</organism>
<dbReference type="PROSITE" id="PS51257">
    <property type="entry name" value="PROKAR_LIPOPROTEIN"/>
    <property type="match status" value="1"/>
</dbReference>
<name>A0A0F5JPJ7_9BACT</name>
<feature type="chain" id="PRO_5002489847" evidence="1">
    <location>
        <begin position="21"/>
        <end position="260"/>
    </location>
</feature>
<dbReference type="PATRIC" id="fig|1203610.3.peg.708"/>
<evidence type="ECO:0000256" key="1">
    <source>
        <dbReference type="SAM" id="SignalP"/>
    </source>
</evidence>
<evidence type="ECO:0000313" key="3">
    <source>
        <dbReference type="Proteomes" id="UP000033035"/>
    </source>
</evidence>
<dbReference type="EMBL" id="AQHW01000003">
    <property type="protein sequence ID" value="KKB59703.1"/>
    <property type="molecule type" value="Genomic_DNA"/>
</dbReference>
<dbReference type="HOGENOM" id="CLU_1068962_0_0_10"/>
<accession>A0A0F5JPJ7</accession>
<keyword evidence="3" id="KW-1185">Reference proteome</keyword>
<evidence type="ECO:0000313" key="2">
    <source>
        <dbReference type="EMBL" id="KKB59703.1"/>
    </source>
</evidence>
<dbReference type="RefSeq" id="WP_028728619.1">
    <property type="nucleotide sequence ID" value="NZ_AUAE01000034.1"/>
</dbReference>
<gene>
    <name evidence="2" type="ORF">HMPREF1536_00684</name>
</gene>
<dbReference type="AlphaFoldDB" id="A0A0F5JPJ7"/>
<protein>
    <submittedName>
        <fullName evidence="2">Uncharacterized protein</fullName>
    </submittedName>
</protein>
<proteinExistence type="predicted"/>
<reference evidence="2 3" key="1">
    <citation type="submission" date="2013-04" db="EMBL/GenBank/DDBJ databases">
        <title>The Genome Sequence of Parabacteroides gordonii DSM 23371.</title>
        <authorList>
            <consortium name="The Broad Institute Genomics Platform"/>
            <person name="Earl A."/>
            <person name="Ward D."/>
            <person name="Feldgarden M."/>
            <person name="Gevers D."/>
            <person name="Martens E."/>
            <person name="Sakamoto M."/>
            <person name="Benno Y."/>
            <person name="Suzuki N."/>
            <person name="Matsunaga N."/>
            <person name="Koshihara K."/>
            <person name="Seki M."/>
            <person name="Komiya H."/>
            <person name="Walker B."/>
            <person name="Young S."/>
            <person name="Zeng Q."/>
            <person name="Gargeya S."/>
            <person name="Fitzgerald M."/>
            <person name="Haas B."/>
            <person name="Abouelleil A."/>
            <person name="Allen A.W."/>
            <person name="Alvarado L."/>
            <person name="Arachchi H.M."/>
            <person name="Berlin A.M."/>
            <person name="Chapman S.B."/>
            <person name="Gainer-Dewar J."/>
            <person name="Goldberg J."/>
            <person name="Griggs A."/>
            <person name="Gujja S."/>
            <person name="Hansen M."/>
            <person name="Howarth C."/>
            <person name="Imamovic A."/>
            <person name="Ireland A."/>
            <person name="Larimer J."/>
            <person name="McCowan C."/>
            <person name="Murphy C."/>
            <person name="Pearson M."/>
            <person name="Poon T.W."/>
            <person name="Priest M."/>
            <person name="Roberts A."/>
            <person name="Saif S."/>
            <person name="Shea T."/>
            <person name="Sisk P."/>
            <person name="Sykes S."/>
            <person name="Wortman J."/>
            <person name="Nusbaum C."/>
            <person name="Birren B."/>
        </authorList>
    </citation>
    <scope>NUCLEOTIDE SEQUENCE [LARGE SCALE GENOMIC DNA]</scope>
    <source>
        <strain evidence="2 3">MS-1</strain>
    </source>
</reference>
<feature type="signal peptide" evidence="1">
    <location>
        <begin position="1"/>
        <end position="20"/>
    </location>
</feature>